<reference evidence="3" key="1">
    <citation type="submission" date="2016-06" db="UniProtKB">
        <authorList>
            <consortium name="WormBaseParasite"/>
        </authorList>
    </citation>
    <scope>IDENTIFICATION</scope>
</reference>
<dbReference type="Gene3D" id="2.30.180.10">
    <property type="entry name" value="FAS1 domain"/>
    <property type="match status" value="1"/>
</dbReference>
<protein>
    <submittedName>
        <fullName evidence="3">FAS1 domain-containing protein</fullName>
    </submittedName>
</protein>
<dbReference type="AlphaFoldDB" id="A0A183AXV6"/>
<dbReference type="InterPro" id="IPR036378">
    <property type="entry name" value="FAS1_dom_sf"/>
</dbReference>
<organism evidence="3">
    <name type="scientific">Echinostoma caproni</name>
    <dbReference type="NCBI Taxonomy" id="27848"/>
    <lineage>
        <taxon>Eukaryota</taxon>
        <taxon>Metazoa</taxon>
        <taxon>Spiralia</taxon>
        <taxon>Lophotrochozoa</taxon>
        <taxon>Platyhelminthes</taxon>
        <taxon>Trematoda</taxon>
        <taxon>Digenea</taxon>
        <taxon>Plagiorchiida</taxon>
        <taxon>Echinostomata</taxon>
        <taxon>Echinostomatoidea</taxon>
        <taxon>Echinostomatidae</taxon>
        <taxon>Echinostoma</taxon>
    </lineage>
</organism>
<evidence type="ECO:0000313" key="2">
    <source>
        <dbReference type="Proteomes" id="UP000272942"/>
    </source>
</evidence>
<dbReference type="SUPFAM" id="SSF82153">
    <property type="entry name" value="FAS1 domain"/>
    <property type="match status" value="1"/>
</dbReference>
<gene>
    <name evidence="1" type="ORF">ECPE_LOCUS11791</name>
</gene>
<proteinExistence type="predicted"/>
<reference evidence="1 2" key="2">
    <citation type="submission" date="2018-11" db="EMBL/GenBank/DDBJ databases">
        <authorList>
            <consortium name="Pathogen Informatics"/>
        </authorList>
    </citation>
    <scope>NUCLEOTIDE SEQUENCE [LARGE SCALE GENOMIC DNA]</scope>
    <source>
        <strain evidence="1 2">Egypt</strain>
    </source>
</reference>
<keyword evidence="2" id="KW-1185">Reference proteome</keyword>
<dbReference type="OrthoDB" id="286301at2759"/>
<evidence type="ECO:0000313" key="1">
    <source>
        <dbReference type="EMBL" id="VDP88964.1"/>
    </source>
</evidence>
<dbReference type="WBParaSite" id="ECPE_0001182601-mRNA-1">
    <property type="protein sequence ID" value="ECPE_0001182601-mRNA-1"/>
    <property type="gene ID" value="ECPE_0001182601"/>
</dbReference>
<sequence>MNPKRFMKGCDEEALLELVEELSASARGRAASPKLPWGHGTVCTLVEIVQPDLEASNGIMHVLDNVQLTPEADNYFISYLTKQSDLTTSAELWTSLGSDPKYMAILNQQWNRKEIYSTFFIVTNDGWSKVPPEQMQLLRSNMSLLVSVLANHYMPNQLLYSEWTPVQYTINFFTGFPSDPTGTDISQLGRGAMRRLLNGTGTRLFLTSTRKPEKQTTDPLKPEATNKILTTCDPKATRDLYTLAQ</sequence>
<name>A0A183AXV6_9TREM</name>
<accession>A0A183AXV6</accession>
<dbReference type="EMBL" id="UZAN01051533">
    <property type="protein sequence ID" value="VDP88964.1"/>
    <property type="molecule type" value="Genomic_DNA"/>
</dbReference>
<dbReference type="Proteomes" id="UP000272942">
    <property type="component" value="Unassembled WGS sequence"/>
</dbReference>
<evidence type="ECO:0000313" key="3">
    <source>
        <dbReference type="WBParaSite" id="ECPE_0001182601-mRNA-1"/>
    </source>
</evidence>